<reference evidence="1" key="1">
    <citation type="submission" date="2024-01" db="EMBL/GenBank/DDBJ databases">
        <authorList>
            <person name="Webb A."/>
        </authorList>
    </citation>
    <scope>NUCLEOTIDE SEQUENCE</scope>
    <source>
        <strain evidence="1">Pm1</strain>
    </source>
</reference>
<proteinExistence type="predicted"/>
<name>A0AAV1UUQ6_9STRA</name>
<evidence type="ECO:0000313" key="2">
    <source>
        <dbReference type="Proteomes" id="UP001162060"/>
    </source>
</evidence>
<protein>
    <submittedName>
        <fullName evidence="1">Uncharacterized protein</fullName>
    </submittedName>
</protein>
<evidence type="ECO:0000313" key="1">
    <source>
        <dbReference type="EMBL" id="CAK7936824.1"/>
    </source>
</evidence>
<dbReference type="EMBL" id="CAKLBY020000225">
    <property type="protein sequence ID" value="CAK7936824.1"/>
    <property type="molecule type" value="Genomic_DNA"/>
</dbReference>
<sequence>MRAIKFVLSMNAILRGTHGEALSMAGIGHEDVSSQSSVRSLRGSDALLDDSTGTRFVTSGTSTTEERNLGPYRLIANTLLSFHRQVFENHFVSAITDENIGMLASIIQFEADSVYGIIHAFALHPERLELTFRNLMGEGTSHGATVREFVRGYAEYVANQERIARLHAGNQ</sequence>
<gene>
    <name evidence="1" type="ORF">PM001_LOCUS21974</name>
</gene>
<organism evidence="1 2">
    <name type="scientific">Peronospora matthiolae</name>
    <dbReference type="NCBI Taxonomy" id="2874970"/>
    <lineage>
        <taxon>Eukaryota</taxon>
        <taxon>Sar</taxon>
        <taxon>Stramenopiles</taxon>
        <taxon>Oomycota</taxon>
        <taxon>Peronosporomycetes</taxon>
        <taxon>Peronosporales</taxon>
        <taxon>Peronosporaceae</taxon>
        <taxon>Peronospora</taxon>
    </lineage>
</organism>
<comment type="caution">
    <text evidence="1">The sequence shown here is derived from an EMBL/GenBank/DDBJ whole genome shotgun (WGS) entry which is preliminary data.</text>
</comment>
<accession>A0AAV1UUQ6</accession>
<dbReference type="AlphaFoldDB" id="A0AAV1UUQ6"/>
<dbReference type="Proteomes" id="UP001162060">
    <property type="component" value="Unassembled WGS sequence"/>
</dbReference>